<feature type="transmembrane region" description="Helical" evidence="1">
    <location>
        <begin position="106"/>
        <end position="126"/>
    </location>
</feature>
<evidence type="ECO:0000313" key="2">
    <source>
        <dbReference type="EMBL" id="SDE93228.1"/>
    </source>
</evidence>
<dbReference type="Proteomes" id="UP000199321">
    <property type="component" value="Unassembled WGS sequence"/>
</dbReference>
<keyword evidence="1" id="KW-1133">Transmembrane helix</keyword>
<accession>A0A1G7GYI6</accession>
<feature type="transmembrane region" description="Helical" evidence="1">
    <location>
        <begin position="16"/>
        <end position="36"/>
    </location>
</feature>
<feature type="transmembrane region" description="Helical" evidence="1">
    <location>
        <begin position="132"/>
        <end position="156"/>
    </location>
</feature>
<dbReference type="RefSeq" id="WP_093144546.1">
    <property type="nucleotide sequence ID" value="NZ_BMWO01000005.1"/>
</dbReference>
<proteinExistence type="predicted"/>
<organism evidence="2 3">
    <name type="scientific">Ulvibacter litoralis</name>
    <dbReference type="NCBI Taxonomy" id="227084"/>
    <lineage>
        <taxon>Bacteria</taxon>
        <taxon>Pseudomonadati</taxon>
        <taxon>Bacteroidota</taxon>
        <taxon>Flavobacteriia</taxon>
        <taxon>Flavobacteriales</taxon>
        <taxon>Flavobacteriaceae</taxon>
        <taxon>Ulvibacter</taxon>
    </lineage>
</organism>
<keyword evidence="3" id="KW-1185">Reference proteome</keyword>
<dbReference type="EMBL" id="FNBA01000003">
    <property type="protein sequence ID" value="SDE93228.1"/>
    <property type="molecule type" value="Genomic_DNA"/>
</dbReference>
<keyword evidence="1" id="KW-0472">Membrane</keyword>
<keyword evidence="1" id="KW-0812">Transmembrane</keyword>
<feature type="transmembrane region" description="Helical" evidence="1">
    <location>
        <begin position="72"/>
        <end position="94"/>
    </location>
</feature>
<reference evidence="2 3" key="1">
    <citation type="submission" date="2016-10" db="EMBL/GenBank/DDBJ databases">
        <authorList>
            <person name="de Groot N.N."/>
        </authorList>
    </citation>
    <scope>NUCLEOTIDE SEQUENCE [LARGE SCALE GENOMIC DNA]</scope>
    <source>
        <strain evidence="2 3">DSM 16195</strain>
    </source>
</reference>
<dbReference type="STRING" id="227084.SAMN05421855_103403"/>
<gene>
    <name evidence="2" type="ORF">SAMN05421855_103403</name>
</gene>
<protein>
    <submittedName>
        <fullName evidence="2">Uncharacterized protein</fullName>
    </submittedName>
</protein>
<evidence type="ECO:0000313" key="3">
    <source>
        <dbReference type="Proteomes" id="UP000199321"/>
    </source>
</evidence>
<sequence length="162" mass="18273">MQLDGLIHTFPKHVKMFIAAFVVVLSIGYITGLLFVGETDSTTPNGIEENYRGNEADEAATVMKFEKGEREMLTILHTHILSISFIFFLLGGLVSITSLPKKLKSFLMIEPFFSILLTFGGIYFMWKGISWMKYVVMISGMVMTTVYILSAGLVLFQLLKRK</sequence>
<name>A0A1G7GYI6_9FLAO</name>
<dbReference type="AlphaFoldDB" id="A0A1G7GYI6"/>
<evidence type="ECO:0000256" key="1">
    <source>
        <dbReference type="SAM" id="Phobius"/>
    </source>
</evidence>
<dbReference type="OrthoDB" id="1188781at2"/>